<gene>
    <name evidence="1" type="ORF">S01H4_25507</name>
</gene>
<accession>X1A6Q9</accession>
<proteinExistence type="predicted"/>
<dbReference type="EMBL" id="BART01012145">
    <property type="protein sequence ID" value="GAG77429.1"/>
    <property type="molecule type" value="Genomic_DNA"/>
</dbReference>
<evidence type="ECO:0000313" key="1">
    <source>
        <dbReference type="EMBL" id="GAG77429.1"/>
    </source>
</evidence>
<comment type="caution">
    <text evidence="1">The sequence shown here is derived from an EMBL/GenBank/DDBJ whole genome shotgun (WGS) entry which is preliminary data.</text>
</comment>
<name>X1A6Q9_9ZZZZ</name>
<dbReference type="AlphaFoldDB" id="X1A6Q9"/>
<organism evidence="1">
    <name type="scientific">marine sediment metagenome</name>
    <dbReference type="NCBI Taxonomy" id="412755"/>
    <lineage>
        <taxon>unclassified sequences</taxon>
        <taxon>metagenomes</taxon>
        <taxon>ecological metagenomes</taxon>
    </lineage>
</organism>
<sequence length="45" mass="5043">MHDGGLVQVREEYKDDAIEIIRECATEEMIVDGQLLTVPVEIKVG</sequence>
<protein>
    <submittedName>
        <fullName evidence="1">Uncharacterized protein</fullName>
    </submittedName>
</protein>
<feature type="non-terminal residue" evidence="1">
    <location>
        <position position="45"/>
    </location>
</feature>
<reference evidence="1" key="1">
    <citation type="journal article" date="2014" name="Front. Microbiol.">
        <title>High frequency of phylogenetically diverse reductive dehalogenase-homologous genes in deep subseafloor sedimentary metagenomes.</title>
        <authorList>
            <person name="Kawai M."/>
            <person name="Futagami T."/>
            <person name="Toyoda A."/>
            <person name="Takaki Y."/>
            <person name="Nishi S."/>
            <person name="Hori S."/>
            <person name="Arai W."/>
            <person name="Tsubouchi T."/>
            <person name="Morono Y."/>
            <person name="Uchiyama I."/>
            <person name="Ito T."/>
            <person name="Fujiyama A."/>
            <person name="Inagaki F."/>
            <person name="Takami H."/>
        </authorList>
    </citation>
    <scope>NUCLEOTIDE SEQUENCE</scope>
    <source>
        <strain evidence="1">Expedition CK06-06</strain>
    </source>
</reference>